<accession>A0A7W6CLL8</accession>
<evidence type="ECO:0000313" key="3">
    <source>
        <dbReference type="Proteomes" id="UP000582090"/>
    </source>
</evidence>
<keyword evidence="1" id="KW-0472">Membrane</keyword>
<evidence type="ECO:0008006" key="4">
    <source>
        <dbReference type="Google" id="ProtNLM"/>
    </source>
</evidence>
<dbReference type="RefSeq" id="WP_343056470.1">
    <property type="nucleotide sequence ID" value="NZ_JACIDW010000002.1"/>
</dbReference>
<keyword evidence="1" id="KW-0812">Transmembrane</keyword>
<evidence type="ECO:0000313" key="2">
    <source>
        <dbReference type="EMBL" id="MBB3963285.1"/>
    </source>
</evidence>
<reference evidence="2 3" key="1">
    <citation type="submission" date="2020-08" db="EMBL/GenBank/DDBJ databases">
        <title>Genomic Encyclopedia of Type Strains, Phase IV (KMG-IV): sequencing the most valuable type-strain genomes for metagenomic binning, comparative biology and taxonomic classification.</title>
        <authorList>
            <person name="Goeker M."/>
        </authorList>
    </citation>
    <scope>NUCLEOTIDE SEQUENCE [LARGE SCALE GENOMIC DNA]</scope>
    <source>
        <strain evidence="2 3">DSM 26575</strain>
    </source>
</reference>
<proteinExistence type="predicted"/>
<dbReference type="AlphaFoldDB" id="A0A7W6CLL8"/>
<evidence type="ECO:0000256" key="1">
    <source>
        <dbReference type="SAM" id="Phobius"/>
    </source>
</evidence>
<feature type="transmembrane region" description="Helical" evidence="1">
    <location>
        <begin position="64"/>
        <end position="83"/>
    </location>
</feature>
<sequence length="103" mass="11242">MSGYQLPVRNVALLALTQRGGEIMPMTREDGRSAVAAALIIAASFCLFWAMPTIVLWLGGISPWLGFLGGALIIGAFFLPFVLRARFQRRADRARQADAHVDP</sequence>
<protein>
    <recommendedName>
        <fullName evidence="4">Transmembrane protein</fullName>
    </recommendedName>
</protein>
<feature type="transmembrane region" description="Helical" evidence="1">
    <location>
        <begin position="34"/>
        <end position="58"/>
    </location>
</feature>
<dbReference type="EMBL" id="JACIDW010000002">
    <property type="protein sequence ID" value="MBB3963285.1"/>
    <property type="molecule type" value="Genomic_DNA"/>
</dbReference>
<name>A0A7W6CLL8_9HYPH</name>
<gene>
    <name evidence="2" type="ORF">GGQ67_000910</name>
</gene>
<organism evidence="2 3">
    <name type="scientific">Rhizobium metallidurans</name>
    <dbReference type="NCBI Taxonomy" id="1265931"/>
    <lineage>
        <taxon>Bacteria</taxon>
        <taxon>Pseudomonadati</taxon>
        <taxon>Pseudomonadota</taxon>
        <taxon>Alphaproteobacteria</taxon>
        <taxon>Hyphomicrobiales</taxon>
        <taxon>Rhizobiaceae</taxon>
        <taxon>Rhizobium/Agrobacterium group</taxon>
        <taxon>Rhizobium</taxon>
    </lineage>
</organism>
<comment type="caution">
    <text evidence="2">The sequence shown here is derived from an EMBL/GenBank/DDBJ whole genome shotgun (WGS) entry which is preliminary data.</text>
</comment>
<keyword evidence="3" id="KW-1185">Reference proteome</keyword>
<dbReference type="Proteomes" id="UP000582090">
    <property type="component" value="Unassembled WGS sequence"/>
</dbReference>
<keyword evidence="1" id="KW-1133">Transmembrane helix</keyword>